<reference evidence="1 2" key="1">
    <citation type="submission" date="2013-06" db="EMBL/GenBank/DDBJ databases">
        <title>Whole genome shotgun sequence of Bacillus selenatarsenatis SF-1.</title>
        <authorList>
            <person name="Kuroda M."/>
            <person name="Sei K."/>
            <person name="Yamashita M."/>
            <person name="Ike M."/>
        </authorList>
    </citation>
    <scope>NUCLEOTIDE SEQUENCE [LARGE SCALE GENOMIC DNA]</scope>
    <source>
        <strain evidence="1 2">SF-1</strain>
    </source>
</reference>
<protein>
    <submittedName>
        <fullName evidence="1">Uncharacterized protein</fullName>
    </submittedName>
</protein>
<accession>A0A0A8X4M4</accession>
<evidence type="ECO:0000313" key="2">
    <source>
        <dbReference type="Proteomes" id="UP000031014"/>
    </source>
</evidence>
<organism evidence="1 2">
    <name type="scientific">Mesobacillus selenatarsenatis (strain DSM 18680 / JCM 14380 / FERM P-15431 / SF-1)</name>
    <dbReference type="NCBI Taxonomy" id="1321606"/>
    <lineage>
        <taxon>Bacteria</taxon>
        <taxon>Bacillati</taxon>
        <taxon>Bacillota</taxon>
        <taxon>Bacilli</taxon>
        <taxon>Bacillales</taxon>
        <taxon>Bacillaceae</taxon>
        <taxon>Mesobacillus</taxon>
    </lineage>
</organism>
<sequence>MNGKISVIGDILDSLADDYHQLAVSVKKDSDHSKNQEEINLKIDFLITLLNKADSISGENEQQYYKEFTDSESKTSNLIWREYKKYEKK</sequence>
<dbReference type="EMBL" id="BASE01000071">
    <property type="protein sequence ID" value="GAM14873.1"/>
    <property type="molecule type" value="Genomic_DNA"/>
</dbReference>
<proteinExistence type="predicted"/>
<evidence type="ECO:0000313" key="1">
    <source>
        <dbReference type="EMBL" id="GAM14873.1"/>
    </source>
</evidence>
<dbReference type="AlphaFoldDB" id="A0A0A8X4M4"/>
<comment type="caution">
    <text evidence="1">The sequence shown here is derived from an EMBL/GenBank/DDBJ whole genome shotgun (WGS) entry which is preliminary data.</text>
</comment>
<keyword evidence="2" id="KW-1185">Reference proteome</keyword>
<gene>
    <name evidence="1" type="ORF">SAMD00020551_3027</name>
</gene>
<name>A0A0A8X4M4_MESS1</name>
<dbReference type="Proteomes" id="UP000031014">
    <property type="component" value="Unassembled WGS sequence"/>
</dbReference>